<sequence length="907" mass="99214">MTKLRLVPFLLFSTMLTPGIAKAQESDTTSQPATAQNTTARNTMAAPPDGDDQDAAASSPDISIPGGAIIVTGKRQLNIERAATEVVSVLSSEDIARTGEGDIAGALGHVTGLSVVGSGYVYVRGLGDRYSLALLNGSPLPSPEPLKRVVPLDMFPTSVVASSLVQKTYSVNFPGEFGGGVINLTTQAVPDESFLTIGGGIGWDSETTNQLSYGYYGSKTDWTGYDNGLRRIPQDLRALFNSNEALSATSETANDIGAVLFTGRNSVVQKIDHTQPNFSVNLEGGTSFDMGGATLGLIVSGGYSNKTQTRMATREATQGLSADYDQLIESNTAVQTDNRIVVNGLVGLGLEWGDNSIRWTNVYIHDTDKNTVLTSGKKPEQNDSYDYMTQHTGWYERQLIDSQIVGEFKPADDTTINLRAGYANSKRLAPYEITAEYVRLNSGTTTGDSYVNYLGSNSGTSPTTVTFSRLNEDVWSAGGDVSHSFSTSWSGTVGYAYQINSRSNMQREFDVYATGDSTTIADLGTLRLDVLLQPGMWYLASSDTGVDYDLELRDVNAAYGAFQARLINHAYYGKVDGQITDDLSIDAGVRWEYAKLQSILKPVVTATGSTITSKNEYFLPAVTLTYQFTPALQLRIAASKTIARPQFRELIYQVFYDPDSNRSYQGNPKLKDSQLTNLEGRMEWYFDRQDHLSGGVFYKHIKNPIESYLYYSNGFYTSYANAPAANLYGAEFEAEKHFELYGLGKAFETRQLVLNANYTISKSELKVGSNDVVDLYTSTSPAEDYFVDGAPLTGQSRHLANLEIGLEDTDHLSQQTLMLNYASRRVTSRGVVGSVRQPDVFEYPGFTIDFVVRQGIKVGGSEFELKLEGRNLTGRGHKEYQTFEDGTVQFNSYALGRVFKASASMKF</sequence>
<dbReference type="Pfam" id="PF00593">
    <property type="entry name" value="TonB_dep_Rec_b-barrel"/>
    <property type="match status" value="1"/>
</dbReference>
<evidence type="ECO:0000313" key="10">
    <source>
        <dbReference type="Proteomes" id="UP001162881"/>
    </source>
</evidence>
<dbReference type="EMBL" id="JALHLF010000042">
    <property type="protein sequence ID" value="MCJ2183336.1"/>
    <property type="molecule type" value="Genomic_DNA"/>
</dbReference>
<protein>
    <submittedName>
        <fullName evidence="9">TonB-dependent receptor</fullName>
    </submittedName>
</protein>
<evidence type="ECO:0000313" key="9">
    <source>
        <dbReference type="EMBL" id="MCJ2183336.1"/>
    </source>
</evidence>
<evidence type="ECO:0000256" key="1">
    <source>
        <dbReference type="ARBA" id="ARBA00004442"/>
    </source>
</evidence>
<evidence type="ECO:0000256" key="5">
    <source>
        <dbReference type="SAM" id="MobiDB-lite"/>
    </source>
</evidence>
<proteinExistence type="inferred from homology"/>
<comment type="caution">
    <text evidence="9">The sequence shown here is derived from an EMBL/GenBank/DDBJ whole genome shotgun (WGS) entry which is preliminary data.</text>
</comment>
<accession>A0ABT0BE38</accession>
<dbReference type="PANTHER" id="PTHR40980:SF5">
    <property type="entry name" value="TONB-DEPENDENT RECEPTOR"/>
    <property type="match status" value="1"/>
</dbReference>
<evidence type="ECO:0000256" key="6">
    <source>
        <dbReference type="SAM" id="SignalP"/>
    </source>
</evidence>
<evidence type="ECO:0000259" key="8">
    <source>
        <dbReference type="Pfam" id="PF07715"/>
    </source>
</evidence>
<dbReference type="InterPro" id="IPR037066">
    <property type="entry name" value="Plug_dom_sf"/>
</dbReference>
<dbReference type="Gene3D" id="2.40.170.20">
    <property type="entry name" value="TonB-dependent receptor, beta-barrel domain"/>
    <property type="match status" value="1"/>
</dbReference>
<keyword evidence="3" id="KW-0998">Cell outer membrane</keyword>
<dbReference type="Proteomes" id="UP001162881">
    <property type="component" value="Unassembled WGS sequence"/>
</dbReference>
<keyword evidence="2 4" id="KW-0472">Membrane</keyword>
<evidence type="ECO:0000259" key="7">
    <source>
        <dbReference type="Pfam" id="PF00593"/>
    </source>
</evidence>
<evidence type="ECO:0000256" key="4">
    <source>
        <dbReference type="RuleBase" id="RU003357"/>
    </source>
</evidence>
<keyword evidence="6" id="KW-0732">Signal</keyword>
<feature type="chain" id="PRO_5045641154" evidence="6">
    <location>
        <begin position="24"/>
        <end position="907"/>
    </location>
</feature>
<comment type="similarity">
    <text evidence="4">Belongs to the TonB-dependent receptor family.</text>
</comment>
<gene>
    <name evidence="9" type="ORF">MTR62_11635</name>
</gene>
<dbReference type="Pfam" id="PF07715">
    <property type="entry name" value="Plug"/>
    <property type="match status" value="1"/>
</dbReference>
<keyword evidence="9" id="KW-0675">Receptor</keyword>
<keyword evidence="10" id="KW-1185">Reference proteome</keyword>
<dbReference type="InterPro" id="IPR012910">
    <property type="entry name" value="Plug_dom"/>
</dbReference>
<evidence type="ECO:0000256" key="3">
    <source>
        <dbReference type="ARBA" id="ARBA00023237"/>
    </source>
</evidence>
<dbReference type="SUPFAM" id="SSF56935">
    <property type="entry name" value="Porins"/>
    <property type="match status" value="1"/>
</dbReference>
<dbReference type="PANTHER" id="PTHR40980">
    <property type="entry name" value="PLUG DOMAIN-CONTAINING PROTEIN"/>
    <property type="match status" value="1"/>
</dbReference>
<dbReference type="InterPro" id="IPR036942">
    <property type="entry name" value="Beta-barrel_TonB_sf"/>
</dbReference>
<reference evidence="9" key="1">
    <citation type="submission" date="2022-03" db="EMBL/GenBank/DDBJ databases">
        <title>Identification of a novel bacterium isolated from mangrove sediments.</title>
        <authorList>
            <person name="Pan X."/>
        </authorList>
    </citation>
    <scope>NUCLEOTIDE SEQUENCE</scope>
    <source>
        <strain evidence="9">B1949</strain>
    </source>
</reference>
<dbReference type="RefSeq" id="WP_244021040.1">
    <property type="nucleotide sequence ID" value="NZ_JALHLF010000042.1"/>
</dbReference>
<evidence type="ECO:0000256" key="2">
    <source>
        <dbReference type="ARBA" id="ARBA00023136"/>
    </source>
</evidence>
<dbReference type="Gene3D" id="2.170.130.10">
    <property type="entry name" value="TonB-dependent receptor, plug domain"/>
    <property type="match status" value="1"/>
</dbReference>
<dbReference type="InterPro" id="IPR000531">
    <property type="entry name" value="Beta-barrel_TonB"/>
</dbReference>
<feature type="compositionally biased region" description="Polar residues" evidence="5">
    <location>
        <begin position="26"/>
        <end position="42"/>
    </location>
</feature>
<keyword evidence="4" id="KW-0798">TonB box</keyword>
<feature type="region of interest" description="Disordered" evidence="5">
    <location>
        <begin position="22"/>
        <end position="61"/>
    </location>
</feature>
<feature type="domain" description="TonB-dependent receptor-like beta-barrel" evidence="7">
    <location>
        <begin position="434"/>
        <end position="872"/>
    </location>
</feature>
<name>A0ABT0BE38_9SPHN</name>
<feature type="domain" description="TonB-dependent receptor plug" evidence="8">
    <location>
        <begin position="82"/>
        <end position="180"/>
    </location>
</feature>
<feature type="signal peptide" evidence="6">
    <location>
        <begin position="1"/>
        <end position="23"/>
    </location>
</feature>
<organism evidence="9 10">
    <name type="scientific">Novosphingobium organovorum</name>
    <dbReference type="NCBI Taxonomy" id="2930092"/>
    <lineage>
        <taxon>Bacteria</taxon>
        <taxon>Pseudomonadati</taxon>
        <taxon>Pseudomonadota</taxon>
        <taxon>Alphaproteobacteria</taxon>
        <taxon>Sphingomonadales</taxon>
        <taxon>Sphingomonadaceae</taxon>
        <taxon>Novosphingobium</taxon>
    </lineage>
</organism>
<comment type="subcellular location">
    <subcellularLocation>
        <location evidence="1 4">Cell outer membrane</location>
    </subcellularLocation>
</comment>